<evidence type="ECO:0000256" key="1">
    <source>
        <dbReference type="ARBA" id="ARBA00000815"/>
    </source>
</evidence>
<dbReference type="GO" id="GO:0008253">
    <property type="term" value="F:5'-nucleotidase activity"/>
    <property type="evidence" value="ECO:0007669"/>
    <property type="project" value="UniProtKB-UniRule"/>
</dbReference>
<dbReference type="RefSeq" id="WP_129349284.1">
    <property type="nucleotide sequence ID" value="NZ_CP026538.1"/>
</dbReference>
<dbReference type="PANTHER" id="PTHR30457">
    <property type="entry name" value="5'-NUCLEOTIDASE SURE"/>
    <property type="match status" value="1"/>
</dbReference>
<feature type="domain" description="Survival protein SurE-like phosphatase/nucleotidase" evidence="7">
    <location>
        <begin position="3"/>
        <end position="186"/>
    </location>
</feature>
<dbReference type="InterPro" id="IPR030048">
    <property type="entry name" value="SurE"/>
</dbReference>
<evidence type="ECO:0000256" key="4">
    <source>
        <dbReference type="ARBA" id="ARBA00022741"/>
    </source>
</evidence>
<dbReference type="GO" id="GO:0005737">
    <property type="term" value="C:cytoplasm"/>
    <property type="evidence" value="ECO:0007669"/>
    <property type="project" value="UniProtKB-SubCell"/>
</dbReference>
<comment type="similarity">
    <text evidence="2 6">Belongs to the SurE nucleotidase family.</text>
</comment>
<dbReference type="KEGG" id="dcb:C3Y92_02765"/>
<evidence type="ECO:0000259" key="7">
    <source>
        <dbReference type="Pfam" id="PF01975"/>
    </source>
</evidence>
<dbReference type="OrthoDB" id="9780815at2"/>
<name>A0A4P6HMA3_9BACT</name>
<dbReference type="GO" id="GO:0000166">
    <property type="term" value="F:nucleotide binding"/>
    <property type="evidence" value="ECO:0007669"/>
    <property type="project" value="UniProtKB-KW"/>
</dbReference>
<dbReference type="HAMAP" id="MF_00060">
    <property type="entry name" value="SurE"/>
    <property type="match status" value="1"/>
</dbReference>
<feature type="binding site" evidence="6">
    <location>
        <position position="8"/>
    </location>
    <ligand>
        <name>a divalent metal cation</name>
        <dbReference type="ChEBI" id="CHEBI:60240"/>
    </ligand>
</feature>
<dbReference type="Pfam" id="PF01975">
    <property type="entry name" value="SurE"/>
    <property type="match status" value="1"/>
</dbReference>
<reference evidence="8 9" key="1">
    <citation type="submission" date="2018-02" db="EMBL/GenBank/DDBJ databases">
        <title>Genome sequence of Desulfovibrio carbinolicus DSM 3852.</title>
        <authorList>
            <person name="Wilbanks E."/>
            <person name="Skennerton C.T."/>
            <person name="Orphan V.J."/>
        </authorList>
    </citation>
    <scope>NUCLEOTIDE SEQUENCE [LARGE SCALE GENOMIC DNA]</scope>
    <source>
        <strain evidence="8 9">DSM 3852</strain>
    </source>
</reference>
<organism evidence="8 9">
    <name type="scientific">Solidesulfovibrio carbinolicus</name>
    <dbReference type="NCBI Taxonomy" id="296842"/>
    <lineage>
        <taxon>Bacteria</taxon>
        <taxon>Pseudomonadati</taxon>
        <taxon>Thermodesulfobacteriota</taxon>
        <taxon>Desulfovibrionia</taxon>
        <taxon>Desulfovibrionales</taxon>
        <taxon>Desulfovibrionaceae</taxon>
        <taxon>Solidesulfovibrio</taxon>
    </lineage>
</organism>
<keyword evidence="4 6" id="KW-0547">Nucleotide-binding</keyword>
<protein>
    <recommendedName>
        <fullName evidence="6">5'-nucleotidase SurE</fullName>
        <ecNumber evidence="6">3.1.3.5</ecNumber>
    </recommendedName>
    <alternativeName>
        <fullName evidence="6">Nucleoside 5'-monophosphate phosphohydrolase</fullName>
    </alternativeName>
</protein>
<keyword evidence="6" id="KW-0963">Cytoplasm</keyword>
<comment type="cofactor">
    <cofactor evidence="6">
        <name>a divalent metal cation</name>
        <dbReference type="ChEBI" id="CHEBI:60240"/>
    </cofactor>
    <text evidence="6">Binds 1 divalent metal cation per subunit.</text>
</comment>
<evidence type="ECO:0000256" key="5">
    <source>
        <dbReference type="ARBA" id="ARBA00022801"/>
    </source>
</evidence>
<feature type="binding site" evidence="6">
    <location>
        <position position="95"/>
    </location>
    <ligand>
        <name>a divalent metal cation</name>
        <dbReference type="ChEBI" id="CHEBI:60240"/>
    </ligand>
</feature>
<evidence type="ECO:0000313" key="9">
    <source>
        <dbReference type="Proteomes" id="UP000293296"/>
    </source>
</evidence>
<sequence length="255" mass="27125">MRILLTNDDGIQAVGIRHLYKGLIDAGHDVLVAAPISEQSAVGHAITIASPLRVKEFVENGFRGLGVSGTPADCVKLALTTLMQDKPDLVVSGINAGANVGVDILYSGTVSAATEGALMGYPAVAVSADDFAPVDLREQGAYVADFIAGRPWEALAPRTVLNLNFPKRPIAETLPLALCPPTQAVYNDWYVTRQDPRGRDYHWLTGVIPPEALTPDSDRALLTKGHITLTPLRFELADAASMEILAARLGVQAHG</sequence>
<dbReference type="AlphaFoldDB" id="A0A4P6HMA3"/>
<feature type="binding site" evidence="6">
    <location>
        <position position="40"/>
    </location>
    <ligand>
        <name>a divalent metal cation</name>
        <dbReference type="ChEBI" id="CHEBI:60240"/>
    </ligand>
</feature>
<dbReference type="GO" id="GO:0046872">
    <property type="term" value="F:metal ion binding"/>
    <property type="evidence" value="ECO:0007669"/>
    <property type="project" value="UniProtKB-UniRule"/>
</dbReference>
<dbReference type="NCBIfam" id="TIGR00087">
    <property type="entry name" value="surE"/>
    <property type="match status" value="1"/>
</dbReference>
<dbReference type="SUPFAM" id="SSF64167">
    <property type="entry name" value="SurE-like"/>
    <property type="match status" value="1"/>
</dbReference>
<keyword evidence="9" id="KW-1185">Reference proteome</keyword>
<dbReference type="InterPro" id="IPR002828">
    <property type="entry name" value="SurE-like_Pase/nucleotidase"/>
</dbReference>
<comment type="function">
    <text evidence="6">Nucleotidase that shows phosphatase activity on nucleoside 5'-monophosphates.</text>
</comment>
<evidence type="ECO:0000256" key="6">
    <source>
        <dbReference type="HAMAP-Rule" id="MF_00060"/>
    </source>
</evidence>
<evidence type="ECO:0000256" key="3">
    <source>
        <dbReference type="ARBA" id="ARBA00022723"/>
    </source>
</evidence>
<dbReference type="InterPro" id="IPR036523">
    <property type="entry name" value="SurE-like_sf"/>
</dbReference>
<accession>A0A4P6HMA3</accession>
<feature type="binding site" evidence="6">
    <location>
        <position position="9"/>
    </location>
    <ligand>
        <name>a divalent metal cation</name>
        <dbReference type="ChEBI" id="CHEBI:60240"/>
    </ligand>
</feature>
<comment type="catalytic activity">
    <reaction evidence="1 6">
        <text>a ribonucleoside 5'-phosphate + H2O = a ribonucleoside + phosphate</text>
        <dbReference type="Rhea" id="RHEA:12484"/>
        <dbReference type="ChEBI" id="CHEBI:15377"/>
        <dbReference type="ChEBI" id="CHEBI:18254"/>
        <dbReference type="ChEBI" id="CHEBI:43474"/>
        <dbReference type="ChEBI" id="CHEBI:58043"/>
        <dbReference type="EC" id="3.1.3.5"/>
    </reaction>
</comment>
<keyword evidence="3 6" id="KW-0479">Metal-binding</keyword>
<evidence type="ECO:0000256" key="2">
    <source>
        <dbReference type="ARBA" id="ARBA00011062"/>
    </source>
</evidence>
<dbReference type="Gene3D" id="3.40.1210.10">
    <property type="entry name" value="Survival protein SurE-like phosphatase/nucleotidase"/>
    <property type="match status" value="1"/>
</dbReference>
<gene>
    <name evidence="6 8" type="primary">surE</name>
    <name evidence="8" type="ORF">C3Y92_02765</name>
</gene>
<dbReference type="Proteomes" id="UP000293296">
    <property type="component" value="Chromosome"/>
</dbReference>
<proteinExistence type="inferred from homology"/>
<comment type="subcellular location">
    <subcellularLocation>
        <location evidence="6">Cytoplasm</location>
    </subcellularLocation>
</comment>
<evidence type="ECO:0000313" key="8">
    <source>
        <dbReference type="EMBL" id="QAZ66218.1"/>
    </source>
</evidence>
<dbReference type="EMBL" id="CP026538">
    <property type="protein sequence ID" value="QAZ66218.1"/>
    <property type="molecule type" value="Genomic_DNA"/>
</dbReference>
<dbReference type="PANTHER" id="PTHR30457:SF0">
    <property type="entry name" value="PHOSPHATASE, PUTATIVE (AFU_ORTHOLOGUE AFUA_4G01070)-RELATED"/>
    <property type="match status" value="1"/>
</dbReference>
<dbReference type="EC" id="3.1.3.5" evidence="6"/>
<keyword evidence="5 6" id="KW-0378">Hydrolase</keyword>